<feature type="domain" description="Response regulatory" evidence="5">
    <location>
        <begin position="4"/>
        <end position="118"/>
    </location>
</feature>
<evidence type="ECO:0000313" key="7">
    <source>
        <dbReference type="Proteomes" id="UP000077177"/>
    </source>
</evidence>
<dbReference type="InterPro" id="IPR058245">
    <property type="entry name" value="NreC/VraR/RcsB-like_REC"/>
</dbReference>
<evidence type="ECO:0008006" key="8">
    <source>
        <dbReference type="Google" id="ProtNLM"/>
    </source>
</evidence>
<dbReference type="PROSITE" id="PS50110">
    <property type="entry name" value="RESPONSE_REGULATORY"/>
    <property type="match status" value="1"/>
</dbReference>
<accession>A0A172TZ42</accession>
<dbReference type="InterPro" id="IPR011006">
    <property type="entry name" value="CheY-like_superfamily"/>
</dbReference>
<dbReference type="Pfam" id="PF00072">
    <property type="entry name" value="Response_reg"/>
    <property type="match status" value="1"/>
</dbReference>
<evidence type="ECO:0000259" key="5">
    <source>
        <dbReference type="PROSITE" id="PS50110"/>
    </source>
</evidence>
<dbReference type="GO" id="GO:0003677">
    <property type="term" value="F:DNA binding"/>
    <property type="evidence" value="ECO:0007669"/>
    <property type="project" value="UniProtKB-KW"/>
</dbReference>
<dbReference type="STRING" id="1492898.SY85_17450"/>
<dbReference type="CDD" id="cd06170">
    <property type="entry name" value="LuxR_C_like"/>
    <property type="match status" value="1"/>
</dbReference>
<keyword evidence="1 3" id="KW-0597">Phosphoprotein</keyword>
<dbReference type="EMBL" id="CP011390">
    <property type="protein sequence ID" value="ANE52017.1"/>
    <property type="molecule type" value="Genomic_DNA"/>
</dbReference>
<reference evidence="7" key="1">
    <citation type="submission" date="2015-01" db="EMBL/GenBank/DDBJ databases">
        <title>Flavisolibacter sp./LCS9/ whole genome sequencing.</title>
        <authorList>
            <person name="Kim M.K."/>
            <person name="Srinivasan S."/>
            <person name="Lee J.-J."/>
        </authorList>
    </citation>
    <scope>NUCLEOTIDE SEQUENCE [LARGE SCALE GENOMIC DNA]</scope>
    <source>
        <strain evidence="7">LCS9</strain>
    </source>
</reference>
<evidence type="ECO:0000256" key="2">
    <source>
        <dbReference type="ARBA" id="ARBA00023125"/>
    </source>
</evidence>
<keyword evidence="2" id="KW-0238">DNA-binding</keyword>
<protein>
    <recommendedName>
        <fullName evidence="8">LuxR family transcriptional regulator</fullName>
    </recommendedName>
</protein>
<dbReference type="SMART" id="SM00448">
    <property type="entry name" value="REC"/>
    <property type="match status" value="1"/>
</dbReference>
<evidence type="ECO:0000256" key="1">
    <source>
        <dbReference type="ARBA" id="ARBA00022553"/>
    </source>
</evidence>
<dbReference type="InterPro" id="IPR016032">
    <property type="entry name" value="Sig_transdc_resp-reg_C-effctor"/>
</dbReference>
<dbReference type="Gene3D" id="3.40.50.2300">
    <property type="match status" value="1"/>
</dbReference>
<dbReference type="OrthoDB" id="9797341at2"/>
<dbReference type="Proteomes" id="UP000077177">
    <property type="component" value="Chromosome"/>
</dbReference>
<dbReference type="PROSITE" id="PS50043">
    <property type="entry name" value="HTH_LUXR_2"/>
    <property type="match status" value="1"/>
</dbReference>
<name>A0A172TZ42_9BACT</name>
<dbReference type="PRINTS" id="PR00038">
    <property type="entry name" value="HTHLUXR"/>
</dbReference>
<dbReference type="InterPro" id="IPR000792">
    <property type="entry name" value="Tscrpt_reg_LuxR_C"/>
</dbReference>
<reference evidence="6 7" key="2">
    <citation type="journal article" date="2016" name="Int. J. Syst. Evol. Microbiol.">
        <title>Flavisolibacter tropicus sp. nov., isolated from tropical soil.</title>
        <authorList>
            <person name="Lee J.J."/>
            <person name="Kang M.S."/>
            <person name="Kim G.S."/>
            <person name="Lee C.S."/>
            <person name="Lim S."/>
            <person name="Lee J."/>
            <person name="Roh S.H."/>
            <person name="Kang H."/>
            <person name="Ha J.M."/>
            <person name="Bae S."/>
            <person name="Jung H.Y."/>
            <person name="Kim M.K."/>
        </authorList>
    </citation>
    <scope>NUCLEOTIDE SEQUENCE [LARGE SCALE GENOMIC DNA]</scope>
    <source>
        <strain evidence="6 7">LCS9</strain>
    </source>
</reference>
<dbReference type="SMART" id="SM00421">
    <property type="entry name" value="HTH_LUXR"/>
    <property type="match status" value="1"/>
</dbReference>
<feature type="modified residue" description="4-aspartylphosphate" evidence="3">
    <location>
        <position position="54"/>
    </location>
</feature>
<sequence>MKTVVDIVEDNVLFQQALINVINNSDVFELGQVYGSAEGAMAILKRSPDIVIVDINLPGKSGIELIAQLSVNIDIQCLVCSLHDDDDHIVQALENGAAGYILKDSSVSQIHNALLELARGGAPMSPYIASRVISFFKKPKINEESALLSRREREVLELVAQGLQYKEIADRLHLSTETVKKHMRNIYQKLHVQNKVEAINKFRSM</sequence>
<dbReference type="SUPFAM" id="SSF46894">
    <property type="entry name" value="C-terminal effector domain of the bipartite response regulators"/>
    <property type="match status" value="1"/>
</dbReference>
<dbReference type="PROSITE" id="PS00622">
    <property type="entry name" value="HTH_LUXR_1"/>
    <property type="match status" value="1"/>
</dbReference>
<dbReference type="GO" id="GO:0000160">
    <property type="term" value="P:phosphorelay signal transduction system"/>
    <property type="evidence" value="ECO:0007669"/>
    <property type="project" value="InterPro"/>
</dbReference>
<evidence type="ECO:0000313" key="6">
    <source>
        <dbReference type="EMBL" id="ANE52017.1"/>
    </source>
</evidence>
<proteinExistence type="predicted"/>
<evidence type="ECO:0000259" key="4">
    <source>
        <dbReference type="PROSITE" id="PS50043"/>
    </source>
</evidence>
<dbReference type="InterPro" id="IPR039420">
    <property type="entry name" value="WalR-like"/>
</dbReference>
<dbReference type="GO" id="GO:0006355">
    <property type="term" value="P:regulation of DNA-templated transcription"/>
    <property type="evidence" value="ECO:0007669"/>
    <property type="project" value="InterPro"/>
</dbReference>
<dbReference type="InterPro" id="IPR001789">
    <property type="entry name" value="Sig_transdc_resp-reg_receiver"/>
</dbReference>
<gene>
    <name evidence="6" type="ORF">SY85_17450</name>
</gene>
<evidence type="ECO:0000256" key="3">
    <source>
        <dbReference type="PROSITE-ProRule" id="PRU00169"/>
    </source>
</evidence>
<dbReference type="CDD" id="cd17535">
    <property type="entry name" value="REC_NarL-like"/>
    <property type="match status" value="1"/>
</dbReference>
<dbReference type="SUPFAM" id="SSF52172">
    <property type="entry name" value="CheY-like"/>
    <property type="match status" value="1"/>
</dbReference>
<dbReference type="Pfam" id="PF00196">
    <property type="entry name" value="GerE"/>
    <property type="match status" value="1"/>
</dbReference>
<dbReference type="KEGG" id="fla:SY85_17450"/>
<dbReference type="AlphaFoldDB" id="A0A172TZ42"/>
<feature type="domain" description="HTH luxR-type" evidence="4">
    <location>
        <begin position="141"/>
        <end position="205"/>
    </location>
</feature>
<dbReference type="PANTHER" id="PTHR43214">
    <property type="entry name" value="TWO-COMPONENT RESPONSE REGULATOR"/>
    <property type="match status" value="1"/>
</dbReference>
<dbReference type="RefSeq" id="WP_066406158.1">
    <property type="nucleotide sequence ID" value="NZ_CP011390.1"/>
</dbReference>
<keyword evidence="7" id="KW-1185">Reference proteome</keyword>
<organism evidence="6 7">
    <name type="scientific">Flavisolibacter tropicus</name>
    <dbReference type="NCBI Taxonomy" id="1492898"/>
    <lineage>
        <taxon>Bacteria</taxon>
        <taxon>Pseudomonadati</taxon>
        <taxon>Bacteroidota</taxon>
        <taxon>Chitinophagia</taxon>
        <taxon>Chitinophagales</taxon>
        <taxon>Chitinophagaceae</taxon>
        <taxon>Flavisolibacter</taxon>
    </lineage>
</organism>